<evidence type="ECO:0000313" key="1">
    <source>
        <dbReference type="EMBL" id="UUZ43981.1"/>
    </source>
</evidence>
<gene>
    <name evidence="1" type="ORF">LP422_15070</name>
</gene>
<organism evidence="1 2">
    <name type="scientific">Janibacter limosus</name>
    <dbReference type="NCBI Taxonomy" id="53458"/>
    <lineage>
        <taxon>Bacteria</taxon>
        <taxon>Bacillati</taxon>
        <taxon>Actinomycetota</taxon>
        <taxon>Actinomycetes</taxon>
        <taxon>Micrococcales</taxon>
        <taxon>Intrasporangiaceae</taxon>
        <taxon>Janibacter</taxon>
    </lineage>
</organism>
<protein>
    <submittedName>
        <fullName evidence="1">Uncharacterized protein</fullName>
    </submittedName>
</protein>
<evidence type="ECO:0000313" key="2">
    <source>
        <dbReference type="Proteomes" id="UP001059663"/>
    </source>
</evidence>
<accession>A0AC61U1T5</accession>
<reference evidence="1" key="1">
    <citation type="submission" date="2021-11" db="EMBL/GenBank/DDBJ databases">
        <title>Study of the species diversity of bacterial strains isolated from a unique natural object - Shulgan-Tash cave (Bashkiria).</title>
        <authorList>
            <person name="Sazanova A.L."/>
            <person name="Chirak E.R."/>
            <person name="Safronova V.I."/>
        </authorList>
    </citation>
    <scope>NUCLEOTIDE SEQUENCE</scope>
    <source>
        <strain evidence="1">P1</strain>
    </source>
</reference>
<proteinExistence type="predicted"/>
<name>A0AC61U1T5_9MICO</name>
<dbReference type="Proteomes" id="UP001059663">
    <property type="component" value="Chromosome"/>
</dbReference>
<dbReference type="EMBL" id="CP087977">
    <property type="protein sequence ID" value="UUZ43981.1"/>
    <property type="molecule type" value="Genomic_DNA"/>
</dbReference>
<sequence>MRGPPGWCSPARAEPGKPRRGVDQSTLRVTGADRDEVGDTVASEHVARDPVPFARARELGHRRGDLFLPRHRRLGDGQVTHEVPRLGADEAIGDPGLGALDDEGAGGLRPLGRRRRHEGARVAPVVRPSP</sequence>